<evidence type="ECO:0000313" key="5">
    <source>
        <dbReference type="Ensembl" id="ENSMSIP00000029246.1"/>
    </source>
</evidence>
<comment type="subcellular location">
    <subcellularLocation>
        <location evidence="1">Secreted</location>
    </subcellularLocation>
</comment>
<dbReference type="Ensembl" id="ENSMSIT00000036867.1">
    <property type="protein sequence ID" value="ENSMSIP00000029246.1"/>
    <property type="gene ID" value="ENSMSIG00000024549.1"/>
</dbReference>
<dbReference type="InterPro" id="IPR053723">
    <property type="entry name" value="Secretoglobin_Domain_sf"/>
</dbReference>
<dbReference type="Pfam" id="PF09252">
    <property type="entry name" value="Feld-I_B"/>
    <property type="match status" value="1"/>
</dbReference>
<dbReference type="GeneTree" id="ENSGT00900000141269"/>
<reference evidence="5" key="2">
    <citation type="submission" date="2025-09" db="UniProtKB">
        <authorList>
            <consortium name="Ensembl"/>
        </authorList>
    </citation>
    <scope>IDENTIFICATION</scope>
</reference>
<evidence type="ECO:0000256" key="3">
    <source>
        <dbReference type="ARBA" id="ARBA00022525"/>
    </source>
</evidence>
<protein>
    <submittedName>
        <fullName evidence="5">Uncharacterized protein</fullName>
    </submittedName>
</protein>
<keyword evidence="4" id="KW-0732">Signal</keyword>
<dbReference type="InterPro" id="IPR016126">
    <property type="entry name" value="Secretoglobin"/>
</dbReference>
<dbReference type="SUPFAM" id="SSF48201">
    <property type="entry name" value="Uteroglobin-like"/>
    <property type="match status" value="1"/>
</dbReference>
<dbReference type="CDD" id="cd00633">
    <property type="entry name" value="Secretoglobin"/>
    <property type="match status" value="1"/>
</dbReference>
<keyword evidence="6" id="KW-1185">Reference proteome</keyword>
<organism evidence="5 6">
    <name type="scientific">Mus spicilegus</name>
    <name type="common">Mound-building mouse</name>
    <dbReference type="NCBI Taxonomy" id="10103"/>
    <lineage>
        <taxon>Eukaryota</taxon>
        <taxon>Metazoa</taxon>
        <taxon>Chordata</taxon>
        <taxon>Craniata</taxon>
        <taxon>Vertebrata</taxon>
        <taxon>Euteleostomi</taxon>
        <taxon>Mammalia</taxon>
        <taxon>Eutheria</taxon>
        <taxon>Euarchontoglires</taxon>
        <taxon>Glires</taxon>
        <taxon>Rodentia</taxon>
        <taxon>Myomorpha</taxon>
        <taxon>Muroidea</taxon>
        <taxon>Muridae</taxon>
        <taxon>Murinae</taxon>
        <taxon>Mus</taxon>
        <taxon>Mus</taxon>
    </lineage>
</organism>
<dbReference type="PANTHER" id="PTHR31708:SF1">
    <property type="entry name" value="ABPBG11-RELATED"/>
    <property type="match status" value="1"/>
</dbReference>
<evidence type="ECO:0000256" key="1">
    <source>
        <dbReference type="ARBA" id="ARBA00004613"/>
    </source>
</evidence>
<evidence type="ECO:0000313" key="6">
    <source>
        <dbReference type="Proteomes" id="UP000694415"/>
    </source>
</evidence>
<comment type="similarity">
    <text evidence="2">Belongs to the secretoglobin family.</text>
</comment>
<evidence type="ECO:0000256" key="2">
    <source>
        <dbReference type="ARBA" id="ARBA00008650"/>
    </source>
</evidence>
<dbReference type="AlphaFoldDB" id="A0A8C6N1M4"/>
<dbReference type="Gene3D" id="1.20.920.50">
    <property type="match status" value="1"/>
</dbReference>
<reference evidence="5" key="1">
    <citation type="submission" date="2025-08" db="UniProtKB">
        <authorList>
            <consortium name="Ensembl"/>
        </authorList>
    </citation>
    <scope>IDENTIFICATION</scope>
</reference>
<dbReference type="InterPro" id="IPR015332">
    <property type="entry name" value="CH2-like"/>
</dbReference>
<name>A0A8C6N1M4_MUSSI</name>
<proteinExistence type="inferred from homology"/>
<dbReference type="GO" id="GO:0005615">
    <property type="term" value="C:extracellular space"/>
    <property type="evidence" value="ECO:0007669"/>
    <property type="project" value="InterPro"/>
</dbReference>
<accession>A0A8C6N1M4</accession>
<sequence length="130" mass="15102">MVYKEEDLHCEEHLALFTIKGTLLLLGLLVTGELTFQKTEARVAFFEGYASVVSGSRLWMYQELQAFNATAEEKVALEKIQGCYREERLRNIFLEPKIMKARAACPECQAHYRRDTVKSFLDYLFKLLVQ</sequence>
<evidence type="ECO:0000256" key="4">
    <source>
        <dbReference type="ARBA" id="ARBA00022729"/>
    </source>
</evidence>
<dbReference type="Proteomes" id="UP000694415">
    <property type="component" value="Unplaced"/>
</dbReference>
<dbReference type="PANTHER" id="PTHR31708">
    <property type="entry name" value="ABPBG26-RELATED"/>
    <property type="match status" value="1"/>
</dbReference>
<dbReference type="InterPro" id="IPR035960">
    <property type="entry name" value="Secretoglobin_sf"/>
</dbReference>
<keyword evidence="3" id="KW-0964">Secreted</keyword>